<dbReference type="Pfam" id="PF21338">
    <property type="entry name" value="Top1B_N_bact"/>
    <property type="match status" value="1"/>
</dbReference>
<comment type="catalytic activity">
    <reaction evidence="1">
        <text>ATP-independent breakage of single-stranded DNA, followed by passage and rejoining.</text>
        <dbReference type="EC" id="5.6.2.1"/>
    </reaction>
</comment>
<keyword evidence="6 9" id="KW-0413">Isomerase</keyword>
<dbReference type="EMBL" id="CP052766">
    <property type="protein sequence ID" value="QJR82488.1"/>
    <property type="molecule type" value="Genomic_DNA"/>
</dbReference>
<protein>
    <recommendedName>
        <fullName evidence="3">DNA topoisomerase</fullName>
        <ecNumber evidence="3">5.6.2.1</ecNumber>
    </recommendedName>
</protein>
<comment type="similarity">
    <text evidence="2">Belongs to the type IB topoisomerase family.</text>
</comment>
<dbReference type="KEGG" id="apel:CA267_017865"/>
<dbReference type="PROSITE" id="PS52038">
    <property type="entry name" value="TOPO_IB_2"/>
    <property type="match status" value="1"/>
</dbReference>
<feature type="domain" description="DNA topoisomerase I catalytic core eukaryotic-type" evidence="7">
    <location>
        <begin position="78"/>
        <end position="305"/>
    </location>
</feature>
<dbReference type="InterPro" id="IPR049331">
    <property type="entry name" value="Top1B_N_bact"/>
</dbReference>
<reference evidence="9 10" key="2">
    <citation type="submission" date="2020-04" db="EMBL/GenBank/DDBJ databases">
        <title>Complete genome sequence of Alteromonas pelagimontana 5.12T.</title>
        <authorList>
            <person name="Sinha R.K."/>
            <person name="Krishnan K.P."/>
            <person name="Kurian J.P."/>
        </authorList>
    </citation>
    <scope>NUCLEOTIDE SEQUENCE [LARGE SCALE GENOMIC DNA]</scope>
    <source>
        <strain evidence="9 10">5.12</strain>
    </source>
</reference>
<dbReference type="InterPro" id="IPR014711">
    <property type="entry name" value="TopoI_cat_a-hlx-sub_euk"/>
</dbReference>
<dbReference type="GO" id="GO:0003917">
    <property type="term" value="F:DNA topoisomerase type I (single strand cut, ATP-independent) activity"/>
    <property type="evidence" value="ECO:0007669"/>
    <property type="project" value="UniProtKB-EC"/>
</dbReference>
<evidence type="ECO:0000256" key="5">
    <source>
        <dbReference type="ARBA" id="ARBA00023125"/>
    </source>
</evidence>
<sequence length="332" mass="38209">MESAMLDIRRRRRGKGFEFFYSSGRKVQSQRVLQRIQKLVIPPNWCDVRINQQATANLQVTGIDAKGRKQYIYHPNWHKAQQSAKFARLSEFGAALPAFRKFCWSHVDDLHWTRDRTLALVCLILDHTGLRAGNKQYTVSNNTYGLTTLRRKHILQDDNTVKLSFIGKHNKPREVQIEDPKLADLVAESAEERGYALFRYEDSQGKWHDVDSHDVNAFIHENMGDGFSCKDFRTWGASRFALMSLPQVERAVLENPRRGWSTTLVKHVASMLGNTPAVCRQYYLHPKLFQVVDTASKRELTMEEIKKIIPEDQLNDEVIVATEKLLNGIIAA</sequence>
<dbReference type="SUPFAM" id="SSF56349">
    <property type="entry name" value="DNA breaking-rejoining enzymes"/>
    <property type="match status" value="1"/>
</dbReference>
<evidence type="ECO:0000259" key="8">
    <source>
        <dbReference type="Pfam" id="PF21338"/>
    </source>
</evidence>
<keyword evidence="4" id="KW-0799">Topoisomerase</keyword>
<dbReference type="PRINTS" id="PR00416">
    <property type="entry name" value="EUTPISMRASEI"/>
</dbReference>
<dbReference type="GO" id="GO:0003677">
    <property type="term" value="F:DNA binding"/>
    <property type="evidence" value="ECO:0007669"/>
    <property type="project" value="UniProtKB-KW"/>
</dbReference>
<dbReference type="Gene3D" id="3.30.66.10">
    <property type="entry name" value="DNA topoisomerase I domain"/>
    <property type="match status" value="1"/>
</dbReference>
<dbReference type="InterPro" id="IPR011010">
    <property type="entry name" value="DNA_brk_join_enz"/>
</dbReference>
<dbReference type="InterPro" id="IPR035447">
    <property type="entry name" value="DNA_topo_I_N_sf"/>
</dbReference>
<name>A0A6M4MHT9_9ALTE</name>
<evidence type="ECO:0000256" key="4">
    <source>
        <dbReference type="ARBA" id="ARBA00023029"/>
    </source>
</evidence>
<dbReference type="Gene3D" id="1.10.132.120">
    <property type="match status" value="1"/>
</dbReference>
<keyword evidence="5" id="KW-0238">DNA-binding</keyword>
<dbReference type="GO" id="GO:0006265">
    <property type="term" value="P:DNA topological change"/>
    <property type="evidence" value="ECO:0007669"/>
    <property type="project" value="InterPro"/>
</dbReference>
<keyword evidence="10" id="KW-1185">Reference proteome</keyword>
<accession>A0A6M4MHT9</accession>
<proteinExistence type="inferred from homology"/>
<evidence type="ECO:0000313" key="9">
    <source>
        <dbReference type="EMBL" id="QJR82488.1"/>
    </source>
</evidence>
<gene>
    <name evidence="9" type="ORF">CA267_017865</name>
</gene>
<dbReference type="EC" id="5.6.2.1" evidence="3"/>
<dbReference type="Gene3D" id="3.90.15.10">
    <property type="entry name" value="Topoisomerase I, Chain A, domain 3"/>
    <property type="match status" value="1"/>
</dbReference>
<evidence type="ECO:0000259" key="7">
    <source>
        <dbReference type="Pfam" id="PF01028"/>
    </source>
</evidence>
<organism evidence="9 10">
    <name type="scientific">Alteromonas pelagimontana</name>
    <dbReference type="NCBI Taxonomy" id="1858656"/>
    <lineage>
        <taxon>Bacteria</taxon>
        <taxon>Pseudomonadati</taxon>
        <taxon>Pseudomonadota</taxon>
        <taxon>Gammaproteobacteria</taxon>
        <taxon>Alteromonadales</taxon>
        <taxon>Alteromonadaceae</taxon>
        <taxon>Alteromonas/Salinimonas group</taxon>
        <taxon>Alteromonas</taxon>
    </lineage>
</organism>
<evidence type="ECO:0000256" key="1">
    <source>
        <dbReference type="ARBA" id="ARBA00000213"/>
    </source>
</evidence>
<dbReference type="Proteomes" id="UP000219285">
    <property type="component" value="Chromosome"/>
</dbReference>
<dbReference type="SUPFAM" id="SSF55869">
    <property type="entry name" value="DNA topoisomerase I domain"/>
    <property type="match status" value="1"/>
</dbReference>
<evidence type="ECO:0000256" key="2">
    <source>
        <dbReference type="ARBA" id="ARBA00006645"/>
    </source>
</evidence>
<evidence type="ECO:0000256" key="3">
    <source>
        <dbReference type="ARBA" id="ARBA00012891"/>
    </source>
</evidence>
<dbReference type="InterPro" id="IPR013500">
    <property type="entry name" value="TopoI_cat_euk"/>
</dbReference>
<evidence type="ECO:0000256" key="6">
    <source>
        <dbReference type="ARBA" id="ARBA00023235"/>
    </source>
</evidence>
<dbReference type="OrthoDB" id="9778962at2"/>
<dbReference type="InterPro" id="IPR001631">
    <property type="entry name" value="TopoI"/>
</dbReference>
<evidence type="ECO:0000313" key="10">
    <source>
        <dbReference type="Proteomes" id="UP000219285"/>
    </source>
</evidence>
<dbReference type="Pfam" id="PF01028">
    <property type="entry name" value="Topoisom_I"/>
    <property type="match status" value="1"/>
</dbReference>
<feature type="domain" description="DNA topoisomerase IB N-terminal" evidence="8">
    <location>
        <begin position="16"/>
        <end position="64"/>
    </location>
</feature>
<reference evidence="10" key="1">
    <citation type="submission" date="2014-12" db="EMBL/GenBank/DDBJ databases">
        <title>Complete genome sequence of a multi-drug resistant Klebsiella pneumoniae.</title>
        <authorList>
            <person name="Hua X."/>
            <person name="Chen Q."/>
            <person name="Li X."/>
            <person name="Feng Y."/>
            <person name="Ruan Z."/>
            <person name="Yu Y."/>
        </authorList>
    </citation>
    <scope>NUCLEOTIDE SEQUENCE [LARGE SCALE GENOMIC DNA]</scope>
    <source>
        <strain evidence="10">5.12</strain>
    </source>
</reference>
<dbReference type="AlphaFoldDB" id="A0A6M4MHT9"/>